<protein>
    <submittedName>
        <fullName evidence="2">Uncharacterized protein</fullName>
    </submittedName>
</protein>
<proteinExistence type="predicted"/>
<dbReference type="Proteomes" id="UP000008021">
    <property type="component" value="Chromosome 7"/>
</dbReference>
<dbReference type="Gramene" id="OMERI07G14080.1">
    <property type="protein sequence ID" value="OMERI07G14080.1"/>
    <property type="gene ID" value="OMERI07G14080"/>
</dbReference>
<keyword evidence="3" id="KW-1185">Reference proteome</keyword>
<evidence type="ECO:0000313" key="2">
    <source>
        <dbReference type="EnsemblPlants" id="OMERI07G14080.1"/>
    </source>
</evidence>
<organism evidence="2">
    <name type="scientific">Oryza meridionalis</name>
    <dbReference type="NCBI Taxonomy" id="40149"/>
    <lineage>
        <taxon>Eukaryota</taxon>
        <taxon>Viridiplantae</taxon>
        <taxon>Streptophyta</taxon>
        <taxon>Embryophyta</taxon>
        <taxon>Tracheophyta</taxon>
        <taxon>Spermatophyta</taxon>
        <taxon>Magnoliopsida</taxon>
        <taxon>Liliopsida</taxon>
        <taxon>Poales</taxon>
        <taxon>Poaceae</taxon>
        <taxon>BOP clade</taxon>
        <taxon>Oryzoideae</taxon>
        <taxon>Oryzeae</taxon>
        <taxon>Oryzinae</taxon>
        <taxon>Oryza</taxon>
    </lineage>
</organism>
<evidence type="ECO:0000256" key="1">
    <source>
        <dbReference type="SAM" id="MobiDB-lite"/>
    </source>
</evidence>
<name>A0A0E0ECH1_9ORYZ</name>
<dbReference type="HOGENOM" id="CLU_2041784_0_0_1"/>
<reference evidence="2" key="1">
    <citation type="submission" date="2015-04" db="UniProtKB">
        <authorList>
            <consortium name="EnsemblPlants"/>
        </authorList>
    </citation>
    <scope>IDENTIFICATION</scope>
</reference>
<dbReference type="AlphaFoldDB" id="A0A0E0ECH1"/>
<evidence type="ECO:0000313" key="3">
    <source>
        <dbReference type="Proteomes" id="UP000008021"/>
    </source>
</evidence>
<dbReference type="EnsemblPlants" id="OMERI07G14080.1">
    <property type="protein sequence ID" value="OMERI07G14080.1"/>
    <property type="gene ID" value="OMERI07G14080"/>
</dbReference>
<reference evidence="2" key="2">
    <citation type="submission" date="2018-05" db="EMBL/GenBank/DDBJ databases">
        <title>OmerRS3 (Oryza meridionalis Reference Sequence Version 3).</title>
        <authorList>
            <person name="Zhang J."/>
            <person name="Kudrna D."/>
            <person name="Lee S."/>
            <person name="Talag J."/>
            <person name="Welchert J."/>
            <person name="Wing R.A."/>
        </authorList>
    </citation>
    <scope>NUCLEOTIDE SEQUENCE [LARGE SCALE GENOMIC DNA]</scope>
    <source>
        <strain evidence="2">cv. OR44</strain>
    </source>
</reference>
<feature type="region of interest" description="Disordered" evidence="1">
    <location>
        <begin position="1"/>
        <end position="21"/>
    </location>
</feature>
<accession>A0A0E0ECH1</accession>
<sequence length="121" mass="13257">MAAHGDPDRDPEDTTCRDFRGGEQDEAAQMVFYIFTIVVPLPLLNPHQRGWCQRYGNAVLAISPIGVRQHHPFLGRGIAHGIVELANTIKLQAAAEEEAIAGVQGDDLFALRQERPSACNP</sequence>